<organism evidence="1 2">
    <name type="scientific">Halteria grandinella</name>
    <dbReference type="NCBI Taxonomy" id="5974"/>
    <lineage>
        <taxon>Eukaryota</taxon>
        <taxon>Sar</taxon>
        <taxon>Alveolata</taxon>
        <taxon>Ciliophora</taxon>
        <taxon>Intramacronucleata</taxon>
        <taxon>Spirotrichea</taxon>
        <taxon>Stichotrichia</taxon>
        <taxon>Sporadotrichida</taxon>
        <taxon>Halteriidae</taxon>
        <taxon>Halteria</taxon>
    </lineage>
</organism>
<accession>A0A8J8NVM7</accession>
<comment type="caution">
    <text evidence="1">The sequence shown here is derived from an EMBL/GenBank/DDBJ whole genome shotgun (WGS) entry which is preliminary data.</text>
</comment>
<evidence type="ECO:0000313" key="1">
    <source>
        <dbReference type="EMBL" id="TNV82867.1"/>
    </source>
</evidence>
<evidence type="ECO:0000313" key="2">
    <source>
        <dbReference type="Proteomes" id="UP000785679"/>
    </source>
</evidence>
<dbReference type="EMBL" id="RRYP01004428">
    <property type="protein sequence ID" value="TNV82867.1"/>
    <property type="molecule type" value="Genomic_DNA"/>
</dbReference>
<sequence>MKVSLTSLSRTARSQALSPCIEDELEWALLDLDLLFYLFAFLQAPFQGDTLHEAELALRLSPIEDVIGSLSLLLQDENGLQELLIWLPEMTPLGSTSSMREDSWSSSWIKCSDMETIFEEERYCLAWGLPFH</sequence>
<keyword evidence="2" id="KW-1185">Reference proteome</keyword>
<name>A0A8J8NVM7_HALGN</name>
<reference evidence="1" key="1">
    <citation type="submission" date="2019-06" db="EMBL/GenBank/DDBJ databases">
        <authorList>
            <person name="Zheng W."/>
        </authorList>
    </citation>
    <scope>NUCLEOTIDE SEQUENCE</scope>
    <source>
        <strain evidence="1">QDHG01</strain>
    </source>
</reference>
<dbReference type="AlphaFoldDB" id="A0A8J8NVM7"/>
<protein>
    <submittedName>
        <fullName evidence="1">Uncharacterized protein</fullName>
    </submittedName>
</protein>
<dbReference type="Proteomes" id="UP000785679">
    <property type="component" value="Unassembled WGS sequence"/>
</dbReference>
<gene>
    <name evidence="1" type="ORF">FGO68_gene2120</name>
</gene>
<proteinExistence type="predicted"/>